<comment type="cofactor">
    <cofactor evidence="1">
        <name>pyridoxal 5'-phosphate</name>
        <dbReference type="ChEBI" id="CHEBI:597326"/>
    </cofactor>
</comment>
<dbReference type="EMBL" id="PKGU01000002">
    <property type="protein sequence ID" value="PKZ15453.1"/>
    <property type="molecule type" value="Genomic_DNA"/>
</dbReference>
<keyword evidence="4 8" id="KW-0808">Transferase</keyword>
<reference evidence="8 9" key="1">
    <citation type="submission" date="2017-12" db="EMBL/GenBank/DDBJ databases">
        <title>Phylogenetic diversity of female urinary microbiome.</title>
        <authorList>
            <person name="Thomas-White K."/>
            <person name="Wolfe A.J."/>
        </authorList>
    </citation>
    <scope>NUCLEOTIDE SEQUENCE [LARGE SCALE GENOMIC DNA]</scope>
    <source>
        <strain evidence="8 9">UMB0064</strain>
    </source>
</reference>
<dbReference type="SUPFAM" id="SSF53383">
    <property type="entry name" value="PLP-dependent transferases"/>
    <property type="match status" value="1"/>
</dbReference>
<evidence type="ECO:0000313" key="8">
    <source>
        <dbReference type="EMBL" id="PKZ15453.1"/>
    </source>
</evidence>
<dbReference type="PANTHER" id="PTHR43488:SF2">
    <property type="entry name" value="GLUTAMATE-PYRUVATE AMINOTRANSFERASE ALAA"/>
    <property type="match status" value="1"/>
</dbReference>
<dbReference type="InterPro" id="IPR051926">
    <property type="entry name" value="Ala_Aminotransferase"/>
</dbReference>
<dbReference type="CDD" id="cd00609">
    <property type="entry name" value="AAT_like"/>
    <property type="match status" value="1"/>
</dbReference>
<keyword evidence="5" id="KW-0663">Pyridoxal phosphate</keyword>
<dbReference type="GO" id="GO:0030170">
    <property type="term" value="F:pyridoxal phosphate binding"/>
    <property type="evidence" value="ECO:0007669"/>
    <property type="project" value="InterPro"/>
</dbReference>
<dbReference type="AlphaFoldDB" id="A0A2I1M5N9"/>
<evidence type="ECO:0000256" key="6">
    <source>
        <dbReference type="ARBA" id="ARBA00026106"/>
    </source>
</evidence>
<evidence type="ECO:0000256" key="1">
    <source>
        <dbReference type="ARBA" id="ARBA00001933"/>
    </source>
</evidence>
<evidence type="ECO:0000256" key="2">
    <source>
        <dbReference type="ARBA" id="ARBA00007441"/>
    </source>
</evidence>
<dbReference type="InterPro" id="IPR004839">
    <property type="entry name" value="Aminotransferase_I/II_large"/>
</dbReference>
<dbReference type="EC" id="2.6.1.2" evidence="6"/>
<evidence type="ECO:0000259" key="7">
    <source>
        <dbReference type="Pfam" id="PF00155"/>
    </source>
</evidence>
<dbReference type="InterPro" id="IPR015421">
    <property type="entry name" value="PyrdxlP-dep_Trfase_major"/>
</dbReference>
<dbReference type="PANTHER" id="PTHR43488">
    <property type="entry name" value="GLUTAMATE-PYRUVATE AMINOTRANSFERASE ALAA"/>
    <property type="match status" value="1"/>
</dbReference>
<evidence type="ECO:0000256" key="4">
    <source>
        <dbReference type="ARBA" id="ARBA00022679"/>
    </source>
</evidence>
<comment type="caution">
    <text evidence="8">The sequence shown here is derived from an EMBL/GenBank/DDBJ whole genome shotgun (WGS) entry which is preliminary data.</text>
</comment>
<feature type="domain" description="Aminotransferase class I/classII large" evidence="7">
    <location>
        <begin position="52"/>
        <end position="305"/>
    </location>
</feature>
<gene>
    <name evidence="8" type="ORF">CYJ32_03510</name>
</gene>
<proteinExistence type="inferred from homology"/>
<dbReference type="Gene3D" id="3.40.640.10">
    <property type="entry name" value="Type I PLP-dependent aspartate aminotransferase-like (Major domain)"/>
    <property type="match status" value="1"/>
</dbReference>
<dbReference type="RefSeq" id="WP_101541339.1">
    <property type="nucleotide sequence ID" value="NZ_JAHACM010000003.1"/>
</dbReference>
<dbReference type="Pfam" id="PF00155">
    <property type="entry name" value="Aminotran_1_2"/>
    <property type="match status" value="1"/>
</dbReference>
<organism evidence="8 9">
    <name type="scientific">Alloscardovia omnicolens</name>
    <dbReference type="NCBI Taxonomy" id="419015"/>
    <lineage>
        <taxon>Bacteria</taxon>
        <taxon>Bacillati</taxon>
        <taxon>Actinomycetota</taxon>
        <taxon>Actinomycetes</taxon>
        <taxon>Bifidobacteriales</taxon>
        <taxon>Bifidobacteriaceae</taxon>
        <taxon>Alloscardovia</taxon>
    </lineage>
</organism>
<name>A0A2I1M5N9_9BIFI</name>
<protein>
    <recommendedName>
        <fullName evidence="6">alanine transaminase</fullName>
        <ecNumber evidence="6">2.6.1.2</ecNumber>
    </recommendedName>
</protein>
<sequence>MQFSHRTGEQSLNALSLRSQQLKEQGISVLNLNDSNPTHFGLSVHGSDFVYTADPHGDKSARDALISYLEQRYNRTLSADNLYILSSTSQAYAWLMMLLCDPSDRILFPQPGYPLIESICALTSAHAVSYRLSYDGSWMIDYVSIEQALERYNQLGAEHPIKAIVLINPNNPTASYVKAEERERIISLCQRYDVAIIADEVFYDFPLDAFDSRSRWAGENSVLTFALDGFSKMLAAADVKIGWIYASGPHEMLEEAVRRLDYIADDFLPMSSLITAQIPALLTAADNQTQNIAARCQGNYEWLKNYTRNTSATRGLVSVLRAEGGWSALLRLPSSLDDDLVGERLLDTLHAMSAPGYFFDFHANGYMAISLLPEAKIFSTIMTKTIDVIESMIDEI</sequence>
<evidence type="ECO:0000256" key="3">
    <source>
        <dbReference type="ARBA" id="ARBA00022576"/>
    </source>
</evidence>
<dbReference type="GO" id="GO:0004021">
    <property type="term" value="F:L-alanine:2-oxoglutarate aminotransferase activity"/>
    <property type="evidence" value="ECO:0007669"/>
    <property type="project" value="UniProtKB-EC"/>
</dbReference>
<accession>A0A2I1M5N9</accession>
<dbReference type="InterPro" id="IPR015424">
    <property type="entry name" value="PyrdxlP-dep_Trfase"/>
</dbReference>
<keyword evidence="3 8" id="KW-0032">Aminotransferase</keyword>
<comment type="similarity">
    <text evidence="2">Belongs to the class-I pyridoxal-phosphate-dependent aminotransferase family.</text>
</comment>
<evidence type="ECO:0000313" key="9">
    <source>
        <dbReference type="Proteomes" id="UP000242263"/>
    </source>
</evidence>
<evidence type="ECO:0000256" key="5">
    <source>
        <dbReference type="ARBA" id="ARBA00022898"/>
    </source>
</evidence>
<dbReference type="Proteomes" id="UP000242263">
    <property type="component" value="Unassembled WGS sequence"/>
</dbReference>